<accession>A0A2C9UC03</accession>
<dbReference type="InterPro" id="IPR025659">
    <property type="entry name" value="Tubby-like_C"/>
</dbReference>
<evidence type="ECO:0000313" key="3">
    <source>
        <dbReference type="Proteomes" id="UP000091857"/>
    </source>
</evidence>
<evidence type="ECO:0000313" key="2">
    <source>
        <dbReference type="EMBL" id="OAY27038.1"/>
    </source>
</evidence>
<name>A0A2C9UC03_MANES</name>
<dbReference type="InterPro" id="IPR007612">
    <property type="entry name" value="LOR"/>
</dbReference>
<proteinExistence type="inferred from homology"/>
<dbReference type="PANTHER" id="PTHR31087">
    <property type="match status" value="1"/>
</dbReference>
<dbReference type="Proteomes" id="UP000091857">
    <property type="component" value="Chromosome 16"/>
</dbReference>
<evidence type="ECO:0008006" key="4">
    <source>
        <dbReference type="Google" id="ProtNLM"/>
    </source>
</evidence>
<dbReference type="EMBL" id="CM004402">
    <property type="protein sequence ID" value="OAY27038.1"/>
    <property type="molecule type" value="Genomic_DNA"/>
</dbReference>
<dbReference type="PANTHER" id="PTHR31087:SF3">
    <property type="entry name" value="PROTEIN LURP-ONE-RELATED 6"/>
    <property type="match status" value="1"/>
</dbReference>
<dbReference type="SUPFAM" id="SSF54518">
    <property type="entry name" value="Tubby C-terminal domain-like"/>
    <property type="match status" value="1"/>
</dbReference>
<comment type="similarity">
    <text evidence="1">Belongs to the LOR family.</text>
</comment>
<dbReference type="OrthoDB" id="1916253at2759"/>
<dbReference type="AlphaFoldDB" id="A0A2C9UC03"/>
<comment type="caution">
    <text evidence="2">The sequence shown here is derived from an EMBL/GenBank/DDBJ whole genome shotgun (WGS) entry which is preliminary data.</text>
</comment>
<protein>
    <recommendedName>
        <fullName evidence="4">Protein LURP-one-related 6</fullName>
    </recommendedName>
</protein>
<dbReference type="OMA" id="PENCYFD"/>
<dbReference type="STRING" id="3983.A0A2C9UC03"/>
<gene>
    <name evidence="2" type="ORF">MANES_16G094600v8</name>
</gene>
<dbReference type="Gramene" id="Manes.16G094600.1.v8.1">
    <property type="protein sequence ID" value="Manes.16G094600.1.v8.1.CDS"/>
    <property type="gene ID" value="Manes.16G094600.v8.1"/>
</dbReference>
<evidence type="ECO:0000256" key="1">
    <source>
        <dbReference type="ARBA" id="ARBA00005437"/>
    </source>
</evidence>
<dbReference type="InterPro" id="IPR038595">
    <property type="entry name" value="LOR_sf"/>
</dbReference>
<dbReference type="Pfam" id="PF04525">
    <property type="entry name" value="LOR"/>
    <property type="match status" value="1"/>
</dbReference>
<sequence length="212" mass="23429">MAAVSFNNGDAMPIISKLYCASSQVVFLVRERPHAVNGGGFVVTDCTQKVVFRVDGCGVVGAKGELILRDSDGDPLLLIRRKGGMVQALSIHRKWKGYSFDYEGSRKLVFSLKEPSSCLVRNNAIRISIEPRRSRRDGDWDFEIKGYFPGRDCSIVDNSGNIVAQIGARKEAKEVMTSNDLYHVVVKPGIDQAFVFGVIAVLDYIYGESTRC</sequence>
<dbReference type="Gene3D" id="2.40.160.200">
    <property type="entry name" value="LURP1-related"/>
    <property type="match status" value="1"/>
</dbReference>
<reference evidence="3" key="1">
    <citation type="journal article" date="2016" name="Nat. Biotechnol.">
        <title>Sequencing wild and cultivated cassava and related species reveals extensive interspecific hybridization and genetic diversity.</title>
        <authorList>
            <person name="Bredeson J.V."/>
            <person name="Lyons J.B."/>
            <person name="Prochnik S.E."/>
            <person name="Wu G.A."/>
            <person name="Ha C.M."/>
            <person name="Edsinger-Gonzales E."/>
            <person name="Grimwood J."/>
            <person name="Schmutz J."/>
            <person name="Rabbi I.Y."/>
            <person name="Egesi C."/>
            <person name="Nauluvula P."/>
            <person name="Lebot V."/>
            <person name="Ndunguru J."/>
            <person name="Mkamilo G."/>
            <person name="Bart R.S."/>
            <person name="Setter T.L."/>
            <person name="Gleadow R.M."/>
            <person name="Kulakow P."/>
            <person name="Ferguson M.E."/>
            <person name="Rounsley S."/>
            <person name="Rokhsar D.S."/>
        </authorList>
    </citation>
    <scope>NUCLEOTIDE SEQUENCE [LARGE SCALE GENOMIC DNA]</scope>
    <source>
        <strain evidence="3">cv. AM560-2</strain>
    </source>
</reference>
<keyword evidence="3" id="KW-1185">Reference proteome</keyword>
<organism evidence="2 3">
    <name type="scientific">Manihot esculenta</name>
    <name type="common">Cassava</name>
    <name type="synonym">Jatropha manihot</name>
    <dbReference type="NCBI Taxonomy" id="3983"/>
    <lineage>
        <taxon>Eukaryota</taxon>
        <taxon>Viridiplantae</taxon>
        <taxon>Streptophyta</taxon>
        <taxon>Embryophyta</taxon>
        <taxon>Tracheophyta</taxon>
        <taxon>Spermatophyta</taxon>
        <taxon>Magnoliopsida</taxon>
        <taxon>eudicotyledons</taxon>
        <taxon>Gunneridae</taxon>
        <taxon>Pentapetalae</taxon>
        <taxon>rosids</taxon>
        <taxon>fabids</taxon>
        <taxon>Malpighiales</taxon>
        <taxon>Euphorbiaceae</taxon>
        <taxon>Crotonoideae</taxon>
        <taxon>Manihoteae</taxon>
        <taxon>Manihot</taxon>
    </lineage>
</organism>